<feature type="transmembrane region" description="Helical" evidence="8">
    <location>
        <begin position="134"/>
        <end position="153"/>
    </location>
</feature>
<keyword evidence="3" id="KW-1003">Cell membrane</keyword>
<dbReference type="OrthoDB" id="9796616at2"/>
<dbReference type="PIRSF" id="PIRSF037497">
    <property type="entry name" value="MreD_Clostridium/Treponema_prd"/>
    <property type="match status" value="1"/>
</dbReference>
<evidence type="ECO:0000313" key="9">
    <source>
        <dbReference type="EMBL" id="SDL80240.1"/>
    </source>
</evidence>
<keyword evidence="7 8" id="KW-0472">Membrane</keyword>
<keyword evidence="4 8" id="KW-0812">Transmembrane</keyword>
<dbReference type="InterPro" id="IPR017225">
    <property type="entry name" value="Cell_shape_determin_MreD_prd"/>
</dbReference>
<dbReference type="EMBL" id="FNHB01000001">
    <property type="protein sequence ID" value="SDL80240.1"/>
    <property type="molecule type" value="Genomic_DNA"/>
</dbReference>
<sequence>MKVILWMVIVVASLILQATILPLASFNGVWPDLLLIVVVSSSLLLGKEQGVSLGFLAGLLQDLAGGNIFGVNTLSKLIIGYLFGMAERQVFKEHLLLPVLAMSIATVFNSAITFVILLLLGYKIELAPALVNNVLPLVIYNVIVAIPVHQVIYRVSKIK</sequence>
<feature type="transmembrane region" description="Helical" evidence="8">
    <location>
        <begin position="95"/>
        <end position="122"/>
    </location>
</feature>
<keyword evidence="5" id="KW-0133">Cell shape</keyword>
<feature type="transmembrane region" description="Helical" evidence="8">
    <location>
        <begin position="28"/>
        <end position="46"/>
    </location>
</feature>
<dbReference type="GO" id="GO:0005886">
    <property type="term" value="C:plasma membrane"/>
    <property type="evidence" value="ECO:0007669"/>
    <property type="project" value="UniProtKB-SubCell"/>
</dbReference>
<evidence type="ECO:0000256" key="5">
    <source>
        <dbReference type="ARBA" id="ARBA00022960"/>
    </source>
</evidence>
<reference evidence="9 10" key="1">
    <citation type="submission" date="2016-10" db="EMBL/GenBank/DDBJ databases">
        <authorList>
            <person name="de Groot N.N."/>
        </authorList>
    </citation>
    <scope>NUCLEOTIDE SEQUENCE [LARGE SCALE GENOMIC DNA]</scope>
    <source>
        <strain evidence="9 10">DSM 1736</strain>
    </source>
</reference>
<dbReference type="Proteomes" id="UP000214880">
    <property type="component" value="Unassembled WGS sequence"/>
</dbReference>
<name>A0A1G9N138_9FIRM</name>
<evidence type="ECO:0000256" key="4">
    <source>
        <dbReference type="ARBA" id="ARBA00022692"/>
    </source>
</evidence>
<dbReference type="NCBIfam" id="TIGR03426">
    <property type="entry name" value="shape_MreD"/>
    <property type="match status" value="1"/>
</dbReference>
<keyword evidence="10" id="KW-1185">Reference proteome</keyword>
<gene>
    <name evidence="9" type="ORF">SAMN04488502_101864</name>
</gene>
<evidence type="ECO:0000256" key="1">
    <source>
        <dbReference type="ARBA" id="ARBA00004651"/>
    </source>
</evidence>
<evidence type="ECO:0000256" key="2">
    <source>
        <dbReference type="ARBA" id="ARBA00007776"/>
    </source>
</evidence>
<protein>
    <submittedName>
        <fullName evidence="9">Rod shape-determining protein MreD</fullName>
    </submittedName>
</protein>
<evidence type="ECO:0000256" key="7">
    <source>
        <dbReference type="ARBA" id="ARBA00023136"/>
    </source>
</evidence>
<proteinExistence type="inferred from homology"/>
<dbReference type="InterPro" id="IPR007227">
    <property type="entry name" value="Cell_shape_determining_MreD"/>
</dbReference>
<keyword evidence="6 8" id="KW-1133">Transmembrane helix</keyword>
<evidence type="ECO:0000256" key="8">
    <source>
        <dbReference type="SAM" id="Phobius"/>
    </source>
</evidence>
<dbReference type="Gene3D" id="1.10.1760.20">
    <property type="match status" value="1"/>
</dbReference>
<evidence type="ECO:0000256" key="3">
    <source>
        <dbReference type="ARBA" id="ARBA00022475"/>
    </source>
</evidence>
<dbReference type="STRING" id="146817.SAMN04488502_101864"/>
<organism evidence="9 10">
    <name type="scientific">Dendrosporobacter quercicolus</name>
    <dbReference type="NCBI Taxonomy" id="146817"/>
    <lineage>
        <taxon>Bacteria</taxon>
        <taxon>Bacillati</taxon>
        <taxon>Bacillota</taxon>
        <taxon>Negativicutes</taxon>
        <taxon>Selenomonadales</taxon>
        <taxon>Sporomusaceae</taxon>
        <taxon>Dendrosporobacter</taxon>
    </lineage>
</organism>
<dbReference type="GO" id="GO:0008360">
    <property type="term" value="P:regulation of cell shape"/>
    <property type="evidence" value="ECO:0007669"/>
    <property type="project" value="UniProtKB-KW"/>
</dbReference>
<evidence type="ECO:0000256" key="6">
    <source>
        <dbReference type="ARBA" id="ARBA00022989"/>
    </source>
</evidence>
<comment type="subcellular location">
    <subcellularLocation>
        <location evidence="1">Cell membrane</location>
        <topology evidence="1">Multi-pass membrane protein</topology>
    </subcellularLocation>
</comment>
<dbReference type="Pfam" id="PF04093">
    <property type="entry name" value="MreD"/>
    <property type="match status" value="1"/>
</dbReference>
<dbReference type="RefSeq" id="WP_092068715.1">
    <property type="nucleotide sequence ID" value="NZ_FNHB01000001.1"/>
</dbReference>
<accession>A0A1G9N138</accession>
<comment type="similarity">
    <text evidence="2">Belongs to the MreD family.</text>
</comment>
<evidence type="ECO:0000313" key="10">
    <source>
        <dbReference type="Proteomes" id="UP000214880"/>
    </source>
</evidence>
<dbReference type="AlphaFoldDB" id="A0A1G9N138"/>